<dbReference type="InterPro" id="IPR031325">
    <property type="entry name" value="RHS_repeat"/>
</dbReference>
<sequence length="1659" mass="175431">MPAPLLPQLETFTAQIDPRPMWLSGTPSSVMDGAKKYLKFADQADDAARLLRSLNTADFQGSEAEKFRSKLDSHLPDWLTKAATAHRNVGLGIKAFGAVFTTQHTLMTSIRTQAPGSHQAVQTAAHNVNRLEGELTAAEGAEATASGNLAQAKVAVTAAAATPGLPAAVANESQADAAFTAAEAHTNAVRAELAAAWTHYHAMMAVWNGLLTQANGVHEAMETASVTAKGIVDKEHDTPFEKNPSGWDAFWKGVGDWIDSHADILGKISELLTFVGSILMMFPGLGTIIGGALVGIGLAISAALVLTGNRSWGQFAMDAVGAIPGVGKLGELGKLGKLASESKFAKGVKNVFDCGEPVDAASGHLIDTEVDLRIDAAFPFILERSHISSFGAGRWFGPSWCSTIDSRVEIDAEGISVLTGEAAVLRYPHPLGDAEVLPEIGTMPLSFVDGAYRVRDVRTGVTYEYAMFGETSSLESASVVGEATIVGILDMSLVVGLSAIVHHTGHRIDVEYDAHTGYLSRMLHSGGAIVEVATDDMTGLVTQLSVYSEDSNPIVARRFEYSPANNLVAVTNWSGRAMRYEYDAQHRLTGWIDRNGHAYRHRYDVNGRVVVQAGSGGVYANAFVYLQDIYPGAPAGGRMLALIESVTELDSSIDGPAVEARLDRLASLPLASALGERGLGAAGIAFVGDAGGVEVRPDEASVSLFDEVLGKLRVHVYRSTSEGDVWQHIDPAGGSTTYRHRAHDVVSVIDPVGGETVIERDEFGAVTATVGPDGVRSATQFGTLGVPVRQVDPLGRVTEIELDAAGNVVGVVDPAGRRTGYEFDYRATGSVLSEVVDSSGLVTEVTCDDAGRPILVVEPGARAWTYVYDVFGNVVESTDPDGNTTSQVWNADHLLVSLRNSDGTTQFGEYDGEGNLVAAVDEAGHRVTAEFGPMDLPIVSLAADGGRLRMSYSTQGEPIAVTNPDGDVWEFDRDRAGRVRAETDFNGAMTSYTYDLAGRGVMRIDALGRRSETVYDAAGRVVRVVADDDVKEFVFNAAGEIMSAVNGDARVEYVRDDAGRVIRESVNAVSVSWEEAPDRTSVTRRVDGSGLGPAGGVWTTVFGFDPDGLIGSVVTTGPDGGVGGASGVDGLRFSYDRVGRESGRAIGASSRVEFGYDARSRLTSLQIGSAGGGGGGAVGGRRVVGGRRWSYRADSYVESLTELVSGRTSRFGLDAVGRVCSVSADGVGGERYGYSAAGVLAASGGADASADGVASSPVAGAARVGGSERVGSSGTLVTRAGRSRYSYDAAGQLVTIATSRLSRKPALTRFEYSSTGQIRAVVASDGTRWRYGYDAFGRRVSKCHTSADGGVLDSVVFGWDGDDLAVQVNTAHTSRGGMGAGGASAWVWTYHPVSGEPLEQHGRHFSPGERRRGAVSGEMPQGRVDAEFFAIVADLNGAPTELIDPVTGEVAGRASASVWGQARWVGASTVLRFAGQQYDAETGLHYNRYRYYNPVTSAYTSTDPLGVAPNPASATAYVHNPYTWIDPLGLKMCGGVYGLFDKSTGELKYIGKATNFASRRIAHKANPFRSGLDFRQLETISGRTSSARDLRSGVEQVYMNHFPQTQSNGQMGNLIRGLSQSGPNAGNNLYKYQIGSQYISQIRGGSFGILENVLRVGMA</sequence>
<feature type="domain" description="DUF6531" evidence="1">
    <location>
        <begin position="355"/>
        <end position="427"/>
    </location>
</feature>
<name>A0A848KQH1_9ACTN</name>
<accession>A0A848KQH1</accession>
<dbReference type="Pfam" id="PF20148">
    <property type="entry name" value="DUF6531"/>
    <property type="match status" value="1"/>
</dbReference>
<dbReference type="Gene3D" id="2.180.10.10">
    <property type="entry name" value="RHS repeat-associated core"/>
    <property type="match status" value="3"/>
</dbReference>
<dbReference type="InterPro" id="IPR045351">
    <property type="entry name" value="DUF6531"/>
</dbReference>
<dbReference type="InterPro" id="IPR006530">
    <property type="entry name" value="YD"/>
</dbReference>
<dbReference type="NCBIfam" id="TIGR03696">
    <property type="entry name" value="Rhs_assc_core"/>
    <property type="match status" value="1"/>
</dbReference>
<gene>
    <name evidence="2" type="ORF">HH308_04545</name>
</gene>
<evidence type="ECO:0000259" key="1">
    <source>
        <dbReference type="Pfam" id="PF20148"/>
    </source>
</evidence>
<dbReference type="NCBIfam" id="TIGR01643">
    <property type="entry name" value="YD_repeat_2x"/>
    <property type="match status" value="6"/>
</dbReference>
<keyword evidence="3" id="KW-1185">Reference proteome</keyword>
<evidence type="ECO:0000313" key="2">
    <source>
        <dbReference type="EMBL" id="NMO00482.1"/>
    </source>
</evidence>
<dbReference type="InterPro" id="IPR050708">
    <property type="entry name" value="T6SS_VgrG/RHS"/>
</dbReference>
<reference evidence="2 3" key="1">
    <citation type="submission" date="2020-04" db="EMBL/GenBank/DDBJ databases">
        <title>Gordonia sp. nov. TBRC 11910.</title>
        <authorList>
            <person name="Suriyachadkun C."/>
        </authorList>
    </citation>
    <scope>NUCLEOTIDE SEQUENCE [LARGE SCALE GENOMIC DNA]</scope>
    <source>
        <strain evidence="2 3">TBRC 11910</strain>
    </source>
</reference>
<comment type="caution">
    <text evidence="2">The sequence shown here is derived from an EMBL/GenBank/DDBJ whole genome shotgun (WGS) entry which is preliminary data.</text>
</comment>
<dbReference type="Pfam" id="PF05593">
    <property type="entry name" value="RHS_repeat"/>
    <property type="match status" value="4"/>
</dbReference>
<dbReference type="PANTHER" id="PTHR32305:SF15">
    <property type="entry name" value="PROTEIN RHSA-RELATED"/>
    <property type="match status" value="1"/>
</dbReference>
<dbReference type="EMBL" id="JABBNB010000004">
    <property type="protein sequence ID" value="NMO00482.1"/>
    <property type="molecule type" value="Genomic_DNA"/>
</dbReference>
<evidence type="ECO:0000313" key="3">
    <source>
        <dbReference type="Proteomes" id="UP000550729"/>
    </source>
</evidence>
<dbReference type="Proteomes" id="UP000550729">
    <property type="component" value="Unassembled WGS sequence"/>
</dbReference>
<dbReference type="SUPFAM" id="SSF69304">
    <property type="entry name" value="Tricorn protease N-terminal domain"/>
    <property type="match status" value="1"/>
</dbReference>
<organism evidence="2 3">
    <name type="scientific">Gordonia asplenii</name>
    <dbReference type="NCBI Taxonomy" id="2725283"/>
    <lineage>
        <taxon>Bacteria</taxon>
        <taxon>Bacillati</taxon>
        <taxon>Actinomycetota</taxon>
        <taxon>Actinomycetes</taxon>
        <taxon>Mycobacteriales</taxon>
        <taxon>Gordoniaceae</taxon>
        <taxon>Gordonia</taxon>
    </lineage>
</organism>
<dbReference type="RefSeq" id="WP_170192999.1">
    <property type="nucleotide sequence ID" value="NZ_JABBNB010000004.1"/>
</dbReference>
<protein>
    <submittedName>
        <fullName evidence="2">RHS repeat protein</fullName>
    </submittedName>
</protein>
<dbReference type="InterPro" id="IPR022385">
    <property type="entry name" value="Rhs_assc_core"/>
</dbReference>
<proteinExistence type="predicted"/>
<dbReference type="PANTHER" id="PTHR32305">
    <property type="match status" value="1"/>
</dbReference>